<evidence type="ECO:0000256" key="11">
    <source>
        <dbReference type="ARBA" id="ARBA00023049"/>
    </source>
</evidence>
<dbReference type="EC" id="3.4.24.64" evidence="5"/>
<dbReference type="InterPro" id="IPR050361">
    <property type="entry name" value="MPP/UQCRC_Complex"/>
</dbReference>
<dbReference type="GO" id="GO:0006508">
    <property type="term" value="P:proteolysis"/>
    <property type="evidence" value="ECO:0007669"/>
    <property type="project" value="UniProtKB-KW"/>
</dbReference>
<keyword evidence="17" id="KW-1185">Reference proteome</keyword>
<dbReference type="Gene3D" id="3.30.830.10">
    <property type="entry name" value="Metalloenzyme, LuxS/M16 peptidase-like"/>
    <property type="match status" value="2"/>
</dbReference>
<dbReference type="InterPro" id="IPR011765">
    <property type="entry name" value="Pept_M16_N"/>
</dbReference>
<comment type="similarity">
    <text evidence="4">Belongs to the peptidase M16 family.</text>
</comment>
<dbReference type="GO" id="GO:0046872">
    <property type="term" value="F:metal ion binding"/>
    <property type="evidence" value="ECO:0007669"/>
    <property type="project" value="UniProtKB-KW"/>
</dbReference>
<dbReference type="FunFam" id="3.30.830.10:FF:000002">
    <property type="entry name" value="Mitochondrial-processing peptidase subunit beta"/>
    <property type="match status" value="1"/>
</dbReference>
<organism evidence="16 17">
    <name type="scientific">Volvox africanus</name>
    <dbReference type="NCBI Taxonomy" id="51714"/>
    <lineage>
        <taxon>Eukaryota</taxon>
        <taxon>Viridiplantae</taxon>
        <taxon>Chlorophyta</taxon>
        <taxon>core chlorophytes</taxon>
        <taxon>Chlorophyceae</taxon>
        <taxon>CS clade</taxon>
        <taxon>Chlamydomonadales</taxon>
        <taxon>Volvocaceae</taxon>
        <taxon>Volvox</taxon>
    </lineage>
</organism>
<dbReference type="GO" id="GO:0005759">
    <property type="term" value="C:mitochondrial matrix"/>
    <property type="evidence" value="ECO:0007669"/>
    <property type="project" value="UniProtKB-ARBA"/>
</dbReference>
<dbReference type="AlphaFoldDB" id="A0A8J4ASX6"/>
<evidence type="ECO:0000256" key="6">
    <source>
        <dbReference type="ARBA" id="ARBA00022670"/>
    </source>
</evidence>
<keyword evidence="11" id="KW-0482">Metalloprotease</keyword>
<evidence type="ECO:0000256" key="13">
    <source>
        <dbReference type="ARBA" id="ARBA00031018"/>
    </source>
</evidence>
<keyword evidence="7" id="KW-0479">Metal-binding</keyword>
<evidence type="ECO:0000256" key="7">
    <source>
        <dbReference type="ARBA" id="ARBA00022723"/>
    </source>
</evidence>
<reference evidence="16" key="1">
    <citation type="journal article" date="2021" name="Proc. Natl. Acad. Sci. U.S.A.">
        <title>Three genomes in the algal genus Volvox reveal the fate of a haploid sex-determining region after a transition to homothallism.</title>
        <authorList>
            <person name="Yamamoto K."/>
            <person name="Hamaji T."/>
            <person name="Kawai-Toyooka H."/>
            <person name="Matsuzaki R."/>
            <person name="Takahashi F."/>
            <person name="Nishimura Y."/>
            <person name="Kawachi M."/>
            <person name="Noguchi H."/>
            <person name="Minakuchi Y."/>
            <person name="Umen J.G."/>
            <person name="Toyoda A."/>
            <person name="Nozaki H."/>
        </authorList>
    </citation>
    <scope>NUCLEOTIDE SEQUENCE</scope>
    <source>
        <strain evidence="16">NIES-3780</strain>
    </source>
</reference>
<evidence type="ECO:0000256" key="8">
    <source>
        <dbReference type="ARBA" id="ARBA00022801"/>
    </source>
</evidence>
<keyword evidence="9" id="KW-0862">Zinc</keyword>
<dbReference type="FunFam" id="3.30.830.10:FF:000001">
    <property type="entry name" value="Mitochondrial-processing peptidase subunit beta, mitochondrial"/>
    <property type="match status" value="1"/>
</dbReference>
<dbReference type="Proteomes" id="UP000747399">
    <property type="component" value="Unassembled WGS sequence"/>
</dbReference>
<keyword evidence="10" id="KW-0809">Transit peptide</keyword>
<evidence type="ECO:0000256" key="5">
    <source>
        <dbReference type="ARBA" id="ARBA00012299"/>
    </source>
</evidence>
<evidence type="ECO:0000313" key="17">
    <source>
        <dbReference type="Proteomes" id="UP000747399"/>
    </source>
</evidence>
<keyword evidence="6" id="KW-0645">Protease</keyword>
<name>A0A8J4ASX6_9CHLO</name>
<gene>
    <name evidence="16" type="ORF">Vafri_3763</name>
</gene>
<evidence type="ECO:0000259" key="14">
    <source>
        <dbReference type="Pfam" id="PF00675"/>
    </source>
</evidence>
<dbReference type="Pfam" id="PF00675">
    <property type="entry name" value="Peptidase_M16"/>
    <property type="match status" value="1"/>
</dbReference>
<feature type="domain" description="Peptidase M16 C-terminal" evidence="15">
    <location>
        <begin position="240"/>
        <end position="428"/>
    </location>
</feature>
<dbReference type="InterPro" id="IPR011249">
    <property type="entry name" value="Metalloenz_LuxS/M16"/>
</dbReference>
<comment type="cofactor">
    <cofactor evidence="2">
        <name>Zn(2+)</name>
        <dbReference type="ChEBI" id="CHEBI:29105"/>
    </cofactor>
</comment>
<comment type="subcellular location">
    <subcellularLocation>
        <location evidence="3">Mitochondrion</location>
    </subcellularLocation>
</comment>
<comment type="caution">
    <text evidence="16">The sequence shown here is derived from an EMBL/GenBank/DDBJ whole genome shotgun (WGS) entry which is preliminary data.</text>
</comment>
<keyword evidence="12" id="KW-0496">Mitochondrion</keyword>
<evidence type="ECO:0000256" key="4">
    <source>
        <dbReference type="ARBA" id="ARBA00007261"/>
    </source>
</evidence>
<evidence type="ECO:0000259" key="15">
    <source>
        <dbReference type="Pfam" id="PF05193"/>
    </source>
</evidence>
<evidence type="ECO:0000256" key="3">
    <source>
        <dbReference type="ARBA" id="ARBA00004173"/>
    </source>
</evidence>
<dbReference type="GO" id="GO:0004222">
    <property type="term" value="F:metalloendopeptidase activity"/>
    <property type="evidence" value="ECO:0007669"/>
    <property type="project" value="UniProtKB-EC"/>
</dbReference>
<evidence type="ECO:0000256" key="9">
    <source>
        <dbReference type="ARBA" id="ARBA00022833"/>
    </source>
</evidence>
<dbReference type="PANTHER" id="PTHR11851:SF149">
    <property type="entry name" value="GH01077P"/>
    <property type="match status" value="1"/>
</dbReference>
<evidence type="ECO:0000256" key="2">
    <source>
        <dbReference type="ARBA" id="ARBA00001947"/>
    </source>
</evidence>
<dbReference type="PANTHER" id="PTHR11851">
    <property type="entry name" value="METALLOPROTEASE"/>
    <property type="match status" value="1"/>
</dbReference>
<evidence type="ECO:0000256" key="12">
    <source>
        <dbReference type="ARBA" id="ARBA00023128"/>
    </source>
</evidence>
<dbReference type="EMBL" id="BNCO01000004">
    <property type="protein sequence ID" value="GIL46897.1"/>
    <property type="molecule type" value="Genomic_DNA"/>
</dbReference>
<dbReference type="SUPFAM" id="SSF63411">
    <property type="entry name" value="LuxS/MPP-like metallohydrolase"/>
    <property type="match status" value="2"/>
</dbReference>
<dbReference type="InterPro" id="IPR007863">
    <property type="entry name" value="Peptidase_M16_C"/>
</dbReference>
<comment type="catalytic activity">
    <reaction evidence="1">
        <text>Release of N-terminal transit peptides from precursor proteins imported into the mitochondrion, typically with Arg in position P2.</text>
        <dbReference type="EC" id="3.4.24.64"/>
    </reaction>
</comment>
<evidence type="ECO:0000313" key="16">
    <source>
        <dbReference type="EMBL" id="GIL46897.1"/>
    </source>
</evidence>
<keyword evidence="8" id="KW-0378">Hydrolase</keyword>
<dbReference type="Pfam" id="PF05193">
    <property type="entry name" value="Peptidase_M16_C"/>
    <property type="match status" value="1"/>
</dbReference>
<protein>
    <recommendedName>
        <fullName evidence="5">mitochondrial processing peptidase</fullName>
        <ecNumber evidence="5">3.4.24.64</ecNumber>
    </recommendedName>
    <alternativeName>
        <fullName evidence="13">Beta-MPP</fullName>
    </alternativeName>
</protein>
<feature type="non-terminal residue" evidence="16">
    <location>
        <position position="1"/>
    </location>
</feature>
<evidence type="ECO:0000256" key="10">
    <source>
        <dbReference type="ARBA" id="ARBA00022946"/>
    </source>
</evidence>
<proteinExistence type="inferred from homology"/>
<sequence>VTTGRGSFIVSPVGGLKMRSLKQILRLQQDAGALALRAFGTAAKDVVAADSNPFLRYSNPRPSPIDHTPLLSTLPETRITTLPNGLRVATESIPFAETTTLGIWINSGSRFETDANNGVAHFLEHILFKGTKKRTVKDLEVEVENMGGQLNAYTGREQTCYYAKVMAKDVGKAVDILSDILLNSNLDARAIDRERDVILREMEEVNKQSSELVFDHLHATAFQYSPLGRTILGPVENIKSITRDQLVEYMKTHYRGPRMVLAAAGAVNHDELVKLASNAFGAVPDEDPTTSVRALLAKEPYRFTGSYVHDRWPDATDCCMAVAFKGASWNDPDSIPLMVMQTILGAWDKNSTVGKHSSSMLVQTVASEGLADAFMAFNTNYHDTGLFGVYGVTDRDRCEDFAYAIMSHLTKMCFDVREADVVRAKNQLKASLMFFQDSTNHVAESIGRELLVYGRRIPKAEMFARIDAVDANTIRAVADRFIYDQDMAVASVGDVQFMPDYNWFRRRSYWLRY</sequence>
<feature type="domain" description="Peptidase M16 N-terminal" evidence="14">
    <location>
        <begin position="87"/>
        <end position="234"/>
    </location>
</feature>
<evidence type="ECO:0000256" key="1">
    <source>
        <dbReference type="ARBA" id="ARBA00001098"/>
    </source>
</evidence>
<accession>A0A8J4ASX6</accession>